<name>A0A969PT46_9BACI</name>
<dbReference type="InterPro" id="IPR010982">
    <property type="entry name" value="Lambda_DNA-bd_dom_sf"/>
</dbReference>
<dbReference type="AlphaFoldDB" id="A0A969PT46"/>
<sequence length="81" mass="9489">MERVNLKLIKQRREKMNISMQEMAERIGKKNASTWLKYENGVYALDANHIPIIADALKISKEDLYFFEENIAKTEMKEGVI</sequence>
<dbReference type="Gene3D" id="1.10.260.40">
    <property type="entry name" value="lambda repressor-like DNA-binding domains"/>
    <property type="match status" value="1"/>
</dbReference>
<gene>
    <name evidence="2" type="ORF">HCN83_09865</name>
</gene>
<dbReference type="Pfam" id="PF12844">
    <property type="entry name" value="HTH_19"/>
    <property type="match status" value="1"/>
</dbReference>
<accession>A0A969PT46</accession>
<reference evidence="2 3" key="1">
    <citation type="submission" date="2020-03" db="EMBL/GenBank/DDBJ databases">
        <title>Assessment of the enzymatic potential of alkaline-tolerant lipase obtained from Bacillus luteus H11 (technogenic soil) for the bioremediation of saline soils contaminated with petroleum substances.</title>
        <authorList>
            <person name="Kalwasinska A."/>
        </authorList>
    </citation>
    <scope>NUCLEOTIDE SEQUENCE [LARGE SCALE GENOMIC DNA]</scope>
    <source>
        <strain evidence="2 3">H11</strain>
    </source>
</reference>
<keyword evidence="3" id="KW-1185">Reference proteome</keyword>
<dbReference type="Proteomes" id="UP000752012">
    <property type="component" value="Unassembled WGS sequence"/>
</dbReference>
<comment type="caution">
    <text evidence="2">The sequence shown here is derived from an EMBL/GenBank/DDBJ whole genome shotgun (WGS) entry which is preliminary data.</text>
</comment>
<dbReference type="EMBL" id="JAATHJ010000013">
    <property type="protein sequence ID" value="NJP37891.1"/>
    <property type="molecule type" value="Genomic_DNA"/>
</dbReference>
<proteinExistence type="predicted"/>
<dbReference type="CDD" id="cd00093">
    <property type="entry name" value="HTH_XRE"/>
    <property type="match status" value="1"/>
</dbReference>
<dbReference type="RefSeq" id="WP_168006846.1">
    <property type="nucleotide sequence ID" value="NZ_JAATHJ010000013.1"/>
</dbReference>
<protein>
    <submittedName>
        <fullName evidence="2">Helix-turn-helix transcriptional regulator</fullName>
    </submittedName>
</protein>
<dbReference type="SUPFAM" id="SSF47413">
    <property type="entry name" value="lambda repressor-like DNA-binding domains"/>
    <property type="match status" value="1"/>
</dbReference>
<organism evidence="2 3">
    <name type="scientific">Alkalicoccus luteus</name>
    <dbReference type="NCBI Taxonomy" id="1237094"/>
    <lineage>
        <taxon>Bacteria</taxon>
        <taxon>Bacillati</taxon>
        <taxon>Bacillota</taxon>
        <taxon>Bacilli</taxon>
        <taxon>Bacillales</taxon>
        <taxon>Bacillaceae</taxon>
        <taxon>Alkalicoccus</taxon>
    </lineage>
</organism>
<feature type="domain" description="HTH cro/C1-type" evidence="1">
    <location>
        <begin position="9"/>
        <end position="64"/>
    </location>
</feature>
<evidence type="ECO:0000259" key="1">
    <source>
        <dbReference type="PROSITE" id="PS50943"/>
    </source>
</evidence>
<dbReference type="SMART" id="SM00530">
    <property type="entry name" value="HTH_XRE"/>
    <property type="match status" value="1"/>
</dbReference>
<dbReference type="PROSITE" id="PS50943">
    <property type="entry name" value="HTH_CROC1"/>
    <property type="match status" value="1"/>
</dbReference>
<evidence type="ECO:0000313" key="3">
    <source>
        <dbReference type="Proteomes" id="UP000752012"/>
    </source>
</evidence>
<evidence type="ECO:0000313" key="2">
    <source>
        <dbReference type="EMBL" id="NJP37891.1"/>
    </source>
</evidence>
<dbReference type="InterPro" id="IPR001387">
    <property type="entry name" value="Cro/C1-type_HTH"/>
</dbReference>
<dbReference type="GO" id="GO:0003677">
    <property type="term" value="F:DNA binding"/>
    <property type="evidence" value="ECO:0007669"/>
    <property type="project" value="InterPro"/>
</dbReference>